<proteinExistence type="predicted"/>
<keyword evidence="2" id="KW-1185">Reference proteome</keyword>
<accession>A0A091BTA3</accession>
<gene>
    <name evidence="1" type="ORF">N787_08395</name>
</gene>
<dbReference type="AlphaFoldDB" id="A0A091BTA3"/>
<dbReference type="Proteomes" id="UP000029393">
    <property type="component" value="Unassembled WGS sequence"/>
</dbReference>
<evidence type="ECO:0000313" key="2">
    <source>
        <dbReference type="Proteomes" id="UP000029393"/>
    </source>
</evidence>
<organism evidence="1 2">
    <name type="scientific">Arenimonas metalli CF5-1</name>
    <dbReference type="NCBI Taxonomy" id="1384056"/>
    <lineage>
        <taxon>Bacteria</taxon>
        <taxon>Pseudomonadati</taxon>
        <taxon>Pseudomonadota</taxon>
        <taxon>Gammaproteobacteria</taxon>
        <taxon>Lysobacterales</taxon>
        <taxon>Lysobacteraceae</taxon>
        <taxon>Arenimonas</taxon>
    </lineage>
</organism>
<sequence length="254" mass="28249">MSPLLTIALFLLMLGAILLGPPIVRYNRVRREVLRYAAAASSAQLEAIYALVEQTGTVASNGFVLARTYRKTEHERCLVPLPEGLPDFPWSGRVIEVVAADEVVVRFVDEPATEPVLLGEAYRPVRVPRHATRKPARHRNVYSPGEYVAASAPLREALAAACPNHPLKLLSHLLCAAGGDGVEFEPIDQARIGTSPSWVQDPEYQYCDDCRKRMRLILQVPGPLISRKAFRRGTFYFFGCPAHPDRTRTLGQYT</sequence>
<name>A0A091BTA3_9GAMM</name>
<reference evidence="1 2" key="1">
    <citation type="submission" date="2013-09" db="EMBL/GenBank/DDBJ databases">
        <title>Genome sequencing of Arenimonas metalli.</title>
        <authorList>
            <person name="Chen F."/>
            <person name="Wang G."/>
        </authorList>
    </citation>
    <scope>NUCLEOTIDE SEQUENCE [LARGE SCALE GENOMIC DNA]</scope>
    <source>
        <strain evidence="1 2">CF5-1</strain>
    </source>
</reference>
<dbReference type="STRING" id="1384056.N787_08395"/>
<comment type="caution">
    <text evidence="1">The sequence shown here is derived from an EMBL/GenBank/DDBJ whole genome shotgun (WGS) entry which is preliminary data.</text>
</comment>
<evidence type="ECO:0000313" key="1">
    <source>
        <dbReference type="EMBL" id="KFN47570.1"/>
    </source>
</evidence>
<dbReference type="EMBL" id="AVCK01000009">
    <property type="protein sequence ID" value="KFN47570.1"/>
    <property type="molecule type" value="Genomic_DNA"/>
</dbReference>
<protein>
    <submittedName>
        <fullName evidence="1">Uncharacterized protein</fullName>
    </submittedName>
</protein>
<dbReference type="PATRIC" id="fig|1384056.3.peg.539"/>